<dbReference type="EMBL" id="LVKK01000027">
    <property type="protein sequence ID" value="OAG41126.1"/>
    <property type="molecule type" value="Genomic_DNA"/>
</dbReference>
<accession>A0A177FBC1</accession>
<dbReference type="RefSeq" id="XP_022513078.1">
    <property type="nucleotide sequence ID" value="XM_022654711.1"/>
</dbReference>
<feature type="compositionally biased region" description="Acidic residues" evidence="1">
    <location>
        <begin position="332"/>
        <end position="344"/>
    </location>
</feature>
<feature type="region of interest" description="Disordered" evidence="1">
    <location>
        <begin position="1"/>
        <end position="28"/>
    </location>
</feature>
<gene>
    <name evidence="2" type="ORF">AYO21_04739</name>
</gene>
<feature type="compositionally biased region" description="Basic and acidic residues" evidence="1">
    <location>
        <begin position="1"/>
        <end position="17"/>
    </location>
</feature>
<evidence type="ECO:0000313" key="3">
    <source>
        <dbReference type="Proteomes" id="UP000077002"/>
    </source>
</evidence>
<evidence type="ECO:0000256" key="1">
    <source>
        <dbReference type="SAM" id="MobiDB-lite"/>
    </source>
</evidence>
<reference evidence="2 3" key="1">
    <citation type="submission" date="2016-03" db="EMBL/GenBank/DDBJ databases">
        <title>Draft genome sequence of the Fonsecaea monophora CBS 269.37.</title>
        <authorList>
            <person name="Bombassaro A."/>
            <person name="Vinicius W.A."/>
            <person name="De Hoog S."/>
            <person name="Sun J."/>
            <person name="Souza E.M."/>
            <person name="Raittz R.T."/>
            <person name="Costa F."/>
            <person name="Leao A.C."/>
            <person name="Tadra-Sfeir M.Z."/>
            <person name="Baura V."/>
            <person name="Balsanelli E."/>
            <person name="Pedrosa F.O."/>
            <person name="Moreno L.F."/>
            <person name="Steffens M.B."/>
            <person name="Xi L."/>
            <person name="Bocca A.L."/>
            <person name="Felipe M.S."/>
            <person name="Teixeira M."/>
            <person name="Telles Filho F.Q."/>
            <person name="Azevedo C.M."/>
            <person name="Gomes R."/>
            <person name="Vicente V.A."/>
        </authorList>
    </citation>
    <scope>NUCLEOTIDE SEQUENCE [LARGE SCALE GENOMIC DNA]</scope>
    <source>
        <strain evidence="2 3">CBS 269.37</strain>
    </source>
</reference>
<feature type="compositionally biased region" description="Basic residues" evidence="1">
    <location>
        <begin position="366"/>
        <end position="376"/>
    </location>
</feature>
<dbReference type="AlphaFoldDB" id="A0A177FBC1"/>
<sequence length="376" mass="43325">MDHPSQEQMLTDERDPPPRTSPLLPPLEEAMHQDGNAWVQSFSNLRYGIMTRKRPEEIMSYQGLAEHKLETDPEMTRRYQLCLDEQKAQYIRQKLEEQKSDILSQRRVEQEATWHQERQRELRAQQQLAFYTKQYPRYLQFYRREDLFRDDNPVVNTARQDPGGIDAEKARHLDKSIMSSPSYHFVALDDTDQEAGAATPKLARTQHSTKEGADEDLSTMTRSVEPRIRKTRHNTFQSPYHTTNQAGRNHSSELPQTPSAGFTPAASGDEADFSRNMMPLTKQGGPHRSVRDEPTPPYHPDDQLSSHGFNKPVAERVKSPTLSDLIGSETPSENDDDDTDGDYDFDPKSPSPEPPKHRDVKSFGQRNRRGSRRTRR</sequence>
<dbReference type="Proteomes" id="UP000077002">
    <property type="component" value="Unassembled WGS sequence"/>
</dbReference>
<dbReference type="GeneID" id="34599908"/>
<keyword evidence="3" id="KW-1185">Reference proteome</keyword>
<evidence type="ECO:0000313" key="2">
    <source>
        <dbReference type="EMBL" id="OAG41126.1"/>
    </source>
</evidence>
<comment type="caution">
    <text evidence="2">The sequence shown here is derived from an EMBL/GenBank/DDBJ whole genome shotgun (WGS) entry which is preliminary data.</text>
</comment>
<proteinExistence type="predicted"/>
<dbReference type="OrthoDB" id="4146915at2759"/>
<protein>
    <submittedName>
        <fullName evidence="2">Uncharacterized protein</fullName>
    </submittedName>
</protein>
<feature type="compositionally biased region" description="Basic and acidic residues" evidence="1">
    <location>
        <begin position="289"/>
        <end position="304"/>
    </location>
</feature>
<feature type="compositionally biased region" description="Polar residues" evidence="1">
    <location>
        <begin position="234"/>
        <end position="260"/>
    </location>
</feature>
<organism evidence="2 3">
    <name type="scientific">Fonsecaea monophora</name>
    <dbReference type="NCBI Taxonomy" id="254056"/>
    <lineage>
        <taxon>Eukaryota</taxon>
        <taxon>Fungi</taxon>
        <taxon>Dikarya</taxon>
        <taxon>Ascomycota</taxon>
        <taxon>Pezizomycotina</taxon>
        <taxon>Eurotiomycetes</taxon>
        <taxon>Chaetothyriomycetidae</taxon>
        <taxon>Chaetothyriales</taxon>
        <taxon>Herpotrichiellaceae</taxon>
        <taxon>Fonsecaea</taxon>
    </lineage>
</organism>
<feature type="region of interest" description="Disordered" evidence="1">
    <location>
        <begin position="195"/>
        <end position="376"/>
    </location>
</feature>
<name>A0A177FBC1_9EURO</name>